<dbReference type="InterPro" id="IPR010096">
    <property type="entry name" value="NADH-Q_OxRdtase_suN/2"/>
</dbReference>
<dbReference type="GO" id="GO:0042773">
    <property type="term" value="P:ATP synthesis coupled electron transport"/>
    <property type="evidence" value="ECO:0007669"/>
    <property type="project" value="InterPro"/>
</dbReference>
<feature type="transmembrane region" description="Helical" evidence="5">
    <location>
        <begin position="112"/>
        <end position="129"/>
    </location>
</feature>
<sequence>MTNFVLDLYTIIAEFYLISSVCVLLVFGVLLSTSKELGYPLVGFTTSLLCTQILFFTFNLVFFSFYLNNTPWNYILIQDYFSLNIKILTLIFSICWLFLVSTYTQTEKINAFEFWILILLAIIAFLFILQSYDTLSLYLSVEFQSLIFYILASFKRTSEFSTEAGLKYFILGAFSSALLLFGLSILYILTGITNFGDFSKFFTGILTDDQFFYTGILIGLIFIGTAFLFKLSAAPFHMWSPDVYEGSPTAITFFFSVFPKLVIFVVMVRVFMVSFYDFFFIWKNLFIFASISSIFVGSFGALAQNKWKRFLAYSSISHVGFMLISVLNGEMIGIVGLLTYLIIYIITTFATFSILMSFRILVYPDHYQTRYLVDLESLSKLNPSLSLALTLVLFSMAGIPPLSGFFAKVLVILPTLQNNFYIVAIFSVIMSCISCFYYIRLIKLMYFSYPELYLITFSIEKSMALTISFCTSFILFLFLDLEIVSIFSFCTSFSFLH</sequence>
<comment type="subcellular location">
    <subcellularLocation>
        <location evidence="1">Membrane</location>
        <topology evidence="1">Multi-pass membrane protein</topology>
    </subcellularLocation>
</comment>
<feature type="transmembrane region" description="Helical" evidence="5">
    <location>
        <begin position="341"/>
        <end position="363"/>
    </location>
</feature>
<feature type="transmembrane region" description="Helical" evidence="5">
    <location>
        <begin position="250"/>
        <end position="272"/>
    </location>
</feature>
<feature type="transmembrane region" description="Helical" evidence="5">
    <location>
        <begin position="419"/>
        <end position="442"/>
    </location>
</feature>
<feature type="transmembrane region" description="Helical" evidence="5">
    <location>
        <begin position="310"/>
        <end position="329"/>
    </location>
</feature>
<dbReference type="AlphaFoldDB" id="V9P5G4"/>
<dbReference type="GeneID" id="18388496"/>
<name>V9P5G4_9FLOR</name>
<feature type="transmembrane region" description="Helical" evidence="5">
    <location>
        <begin position="166"/>
        <end position="190"/>
    </location>
</feature>
<evidence type="ECO:0000259" key="6">
    <source>
        <dbReference type="Pfam" id="PF00361"/>
    </source>
</evidence>
<dbReference type="PANTHER" id="PTHR22773">
    <property type="entry name" value="NADH DEHYDROGENASE"/>
    <property type="match status" value="1"/>
</dbReference>
<keyword evidence="4 5" id="KW-0472">Membrane</keyword>
<accession>V9P5G4</accession>
<evidence type="ECO:0000256" key="2">
    <source>
        <dbReference type="ARBA" id="ARBA00022692"/>
    </source>
</evidence>
<feature type="transmembrane region" description="Helical" evidence="5">
    <location>
        <begin position="384"/>
        <end position="407"/>
    </location>
</feature>
<dbReference type="InterPro" id="IPR001750">
    <property type="entry name" value="ND/Mrp_TM"/>
</dbReference>
<gene>
    <name evidence="7" type="primary">nad2</name>
    <name evidence="7" type="ORF">Spor.duru.mt.26</name>
</gene>
<proteinExistence type="inferred from homology"/>
<dbReference type="NCBIfam" id="TIGR01770">
    <property type="entry name" value="NDH_I_N"/>
    <property type="match status" value="1"/>
</dbReference>
<dbReference type="GO" id="GO:0016020">
    <property type="term" value="C:membrane"/>
    <property type="evidence" value="ECO:0007669"/>
    <property type="project" value="UniProtKB-SubCell"/>
</dbReference>
<feature type="transmembrane region" description="Helical" evidence="5">
    <location>
        <begin position="210"/>
        <end position="229"/>
    </location>
</feature>
<feature type="transmembrane region" description="Helical" evidence="5">
    <location>
        <begin position="42"/>
        <end position="68"/>
    </location>
</feature>
<evidence type="ECO:0000256" key="5">
    <source>
        <dbReference type="SAM" id="Phobius"/>
    </source>
</evidence>
<evidence type="ECO:0000256" key="1">
    <source>
        <dbReference type="ARBA" id="ARBA00004141"/>
    </source>
</evidence>
<feature type="transmembrane region" description="Helical" evidence="5">
    <location>
        <begin position="6"/>
        <end position="30"/>
    </location>
</feature>
<dbReference type="Pfam" id="PF00361">
    <property type="entry name" value="Proton_antipo_M"/>
    <property type="match status" value="1"/>
</dbReference>
<reference evidence="7" key="1">
    <citation type="journal article" date="2013" name="Mitochondrial DNA">
        <title>Complete mitochondrial genome of a rhodolith, Sporolithon durum (Sporolithales, Rhodophyta).</title>
        <authorList>
            <person name="Kim K.M."/>
            <person name="Yang E.C."/>
            <person name="Kim J.H."/>
            <person name="Nelson W.A."/>
            <person name="Yoon H.S."/>
        </authorList>
    </citation>
    <scope>NUCLEOTIDE SEQUENCE</scope>
</reference>
<dbReference type="EMBL" id="KF186230">
    <property type="protein sequence ID" value="AGU16688.1"/>
    <property type="molecule type" value="Genomic_DNA"/>
</dbReference>
<evidence type="ECO:0000256" key="3">
    <source>
        <dbReference type="ARBA" id="ARBA00022989"/>
    </source>
</evidence>
<dbReference type="GO" id="GO:0008137">
    <property type="term" value="F:NADH dehydrogenase (ubiquinone) activity"/>
    <property type="evidence" value="ECO:0007669"/>
    <property type="project" value="InterPro"/>
</dbReference>
<keyword evidence="2 5" id="KW-0812">Transmembrane</keyword>
<geneLocation type="mitochondrion" evidence="7"/>
<feature type="transmembrane region" description="Helical" evidence="5">
    <location>
        <begin position="80"/>
        <end position="100"/>
    </location>
</feature>
<keyword evidence="7" id="KW-0496">Mitochondrion</keyword>
<dbReference type="HAMAP" id="MF_00445">
    <property type="entry name" value="NDH1_NuoN_1"/>
    <property type="match status" value="1"/>
</dbReference>
<feature type="domain" description="NADH:quinone oxidoreductase/Mrp antiporter transmembrane" evidence="6">
    <location>
        <begin position="131"/>
        <end position="434"/>
    </location>
</feature>
<evidence type="ECO:0000256" key="4">
    <source>
        <dbReference type="ARBA" id="ARBA00023136"/>
    </source>
</evidence>
<keyword evidence="3 5" id="KW-1133">Transmembrane helix</keyword>
<feature type="transmembrane region" description="Helical" evidence="5">
    <location>
        <begin position="278"/>
        <end position="303"/>
    </location>
</feature>
<protein>
    <submittedName>
        <fullName evidence="7">NADH dehydrogenase subunit 2</fullName>
    </submittedName>
</protein>
<evidence type="ECO:0000313" key="7">
    <source>
        <dbReference type="EMBL" id="AGU16688.1"/>
    </source>
</evidence>
<feature type="transmembrane region" description="Helical" evidence="5">
    <location>
        <begin position="463"/>
        <end position="496"/>
    </location>
</feature>
<dbReference type="RefSeq" id="YP_009002123.1">
    <property type="nucleotide sequence ID" value="NC_023454.1"/>
</dbReference>
<organism evidence="7">
    <name type="scientific">Sporolithon durum</name>
    <dbReference type="NCBI Taxonomy" id="48970"/>
    <lineage>
        <taxon>Eukaryota</taxon>
        <taxon>Rhodophyta</taxon>
        <taxon>Florideophyceae</taxon>
        <taxon>Corallinophycidae</taxon>
        <taxon>Sporolithales</taxon>
        <taxon>Sporolithaceae</taxon>
        <taxon>Sporolithon</taxon>
    </lineage>
</organism>